<dbReference type="Proteomes" id="UP001589836">
    <property type="component" value="Unassembled WGS sequence"/>
</dbReference>
<comment type="caution">
    <text evidence="1">The sequence shown here is derived from an EMBL/GenBank/DDBJ whole genome shotgun (WGS) entry which is preliminary data.</text>
</comment>
<proteinExistence type="predicted"/>
<dbReference type="EMBL" id="JBHLTP010000001">
    <property type="protein sequence ID" value="MFC0522004.1"/>
    <property type="molecule type" value="Genomic_DNA"/>
</dbReference>
<keyword evidence="2" id="KW-1185">Reference proteome</keyword>
<evidence type="ECO:0000313" key="2">
    <source>
        <dbReference type="Proteomes" id="UP001589836"/>
    </source>
</evidence>
<protein>
    <recommendedName>
        <fullName evidence="3">Sporulation histidine kinase inhibitor Sda</fullName>
    </recommendedName>
</protein>
<dbReference type="InterPro" id="IPR058930">
    <property type="entry name" value="YwzD"/>
</dbReference>
<name>A0ABV6LHZ3_9BACI</name>
<accession>A0ABV6LHZ3</accession>
<reference evidence="1 2" key="1">
    <citation type="submission" date="2024-09" db="EMBL/GenBank/DDBJ databases">
        <authorList>
            <person name="Sun Q."/>
            <person name="Mori K."/>
        </authorList>
    </citation>
    <scope>NUCLEOTIDE SEQUENCE [LARGE SCALE GENOMIC DNA]</scope>
    <source>
        <strain evidence="1 2">NCAIM B.02529</strain>
    </source>
</reference>
<dbReference type="RefSeq" id="WP_377344483.1">
    <property type="nucleotide sequence ID" value="NZ_JBHLTP010000001.1"/>
</dbReference>
<sequence length="47" mass="5662">MDQEKMLEIMRDAYNRSTEEENMTSEKMINELINRLKPMVQDNKEAN</sequence>
<organism evidence="1 2">
    <name type="scientific">Pontibacillus salicampi</name>
    <dbReference type="NCBI Taxonomy" id="1449801"/>
    <lineage>
        <taxon>Bacteria</taxon>
        <taxon>Bacillati</taxon>
        <taxon>Bacillota</taxon>
        <taxon>Bacilli</taxon>
        <taxon>Bacillales</taxon>
        <taxon>Bacillaceae</taxon>
        <taxon>Pontibacillus</taxon>
    </lineage>
</organism>
<dbReference type="Pfam" id="PF26162">
    <property type="entry name" value="YwzD"/>
    <property type="match status" value="1"/>
</dbReference>
<evidence type="ECO:0008006" key="3">
    <source>
        <dbReference type="Google" id="ProtNLM"/>
    </source>
</evidence>
<gene>
    <name evidence="1" type="ORF">ACFFGV_00175</name>
</gene>
<evidence type="ECO:0000313" key="1">
    <source>
        <dbReference type="EMBL" id="MFC0522004.1"/>
    </source>
</evidence>